<protein>
    <submittedName>
        <fullName evidence="1">Uncharacterized protein</fullName>
    </submittedName>
</protein>
<sequence>MLRVSATDRVICSKKVKIAAEYYDHYIRLRDSVTIYGNHKESLYINVYTVRRIL</sequence>
<proteinExistence type="predicted"/>
<dbReference type="Proteomes" id="UP000622860">
    <property type="component" value="Unassembled WGS sequence"/>
</dbReference>
<evidence type="ECO:0000313" key="1">
    <source>
        <dbReference type="EMBL" id="GGG61091.1"/>
    </source>
</evidence>
<accession>A0A917GXY0</accession>
<organism evidence="1 2">
    <name type="scientific">Virgibacillus oceani</name>
    <dbReference type="NCBI Taxonomy" id="1479511"/>
    <lineage>
        <taxon>Bacteria</taxon>
        <taxon>Bacillati</taxon>
        <taxon>Bacillota</taxon>
        <taxon>Bacilli</taxon>
        <taxon>Bacillales</taxon>
        <taxon>Bacillaceae</taxon>
        <taxon>Virgibacillus</taxon>
    </lineage>
</organism>
<gene>
    <name evidence="1" type="ORF">GCM10011398_00440</name>
</gene>
<comment type="caution">
    <text evidence="1">The sequence shown here is derived from an EMBL/GenBank/DDBJ whole genome shotgun (WGS) entry which is preliminary data.</text>
</comment>
<reference evidence="1" key="2">
    <citation type="submission" date="2020-09" db="EMBL/GenBank/DDBJ databases">
        <authorList>
            <person name="Sun Q."/>
            <person name="Zhou Y."/>
        </authorList>
    </citation>
    <scope>NUCLEOTIDE SEQUENCE</scope>
    <source>
        <strain evidence="1">CGMCC 1.12754</strain>
    </source>
</reference>
<dbReference type="AlphaFoldDB" id="A0A917GXY0"/>
<keyword evidence="2" id="KW-1185">Reference proteome</keyword>
<name>A0A917GXY0_9BACI</name>
<reference evidence="1" key="1">
    <citation type="journal article" date="2014" name="Int. J. Syst. Evol. Microbiol.">
        <title>Complete genome sequence of Corynebacterium casei LMG S-19264T (=DSM 44701T), isolated from a smear-ripened cheese.</title>
        <authorList>
            <consortium name="US DOE Joint Genome Institute (JGI-PGF)"/>
            <person name="Walter F."/>
            <person name="Albersmeier A."/>
            <person name="Kalinowski J."/>
            <person name="Ruckert C."/>
        </authorList>
    </citation>
    <scope>NUCLEOTIDE SEQUENCE</scope>
    <source>
        <strain evidence="1">CGMCC 1.12754</strain>
    </source>
</reference>
<dbReference type="EMBL" id="BMFR01000001">
    <property type="protein sequence ID" value="GGG61091.1"/>
    <property type="molecule type" value="Genomic_DNA"/>
</dbReference>
<evidence type="ECO:0000313" key="2">
    <source>
        <dbReference type="Proteomes" id="UP000622860"/>
    </source>
</evidence>